<comment type="caution">
    <text evidence="11">The sequence shown here is derived from an EMBL/GenBank/DDBJ whole genome shotgun (WGS) entry which is preliminary data.</text>
</comment>
<evidence type="ECO:0000256" key="4">
    <source>
        <dbReference type="ARBA" id="ARBA00023012"/>
    </source>
</evidence>
<dbReference type="InterPro" id="IPR051552">
    <property type="entry name" value="HptR"/>
</dbReference>
<keyword evidence="12" id="KW-1185">Reference proteome</keyword>
<evidence type="ECO:0000256" key="1">
    <source>
        <dbReference type="ARBA" id="ARBA00004496"/>
    </source>
</evidence>
<keyword evidence="3 8" id="KW-0597">Phosphoprotein</keyword>
<dbReference type="Pfam" id="PF12833">
    <property type="entry name" value="HTH_18"/>
    <property type="match status" value="1"/>
</dbReference>
<keyword evidence="6" id="KW-0238">DNA-binding</keyword>
<comment type="subcellular location">
    <subcellularLocation>
        <location evidence="1">Cytoplasm</location>
    </subcellularLocation>
</comment>
<dbReference type="PANTHER" id="PTHR42713:SF3">
    <property type="entry name" value="TRANSCRIPTIONAL REGULATORY PROTEIN HPTR"/>
    <property type="match status" value="1"/>
</dbReference>
<evidence type="ECO:0000256" key="3">
    <source>
        <dbReference type="ARBA" id="ARBA00022553"/>
    </source>
</evidence>
<dbReference type="GO" id="GO:0043565">
    <property type="term" value="F:sequence-specific DNA binding"/>
    <property type="evidence" value="ECO:0007669"/>
    <property type="project" value="InterPro"/>
</dbReference>
<dbReference type="GO" id="GO:0000160">
    <property type="term" value="P:phosphorelay signal transduction system"/>
    <property type="evidence" value="ECO:0007669"/>
    <property type="project" value="UniProtKB-KW"/>
</dbReference>
<feature type="domain" description="Response regulatory" evidence="10">
    <location>
        <begin position="2"/>
        <end position="119"/>
    </location>
</feature>
<dbReference type="Gene3D" id="3.40.50.2300">
    <property type="match status" value="1"/>
</dbReference>
<dbReference type="OrthoDB" id="9794370at2"/>
<dbReference type="PROSITE" id="PS01124">
    <property type="entry name" value="HTH_ARAC_FAMILY_2"/>
    <property type="match status" value="1"/>
</dbReference>
<feature type="modified residue" description="4-aspartylphosphate" evidence="8">
    <location>
        <position position="54"/>
    </location>
</feature>
<dbReference type="EMBL" id="VDCQ01000048">
    <property type="protein sequence ID" value="TNJ63121.1"/>
    <property type="molecule type" value="Genomic_DNA"/>
</dbReference>
<evidence type="ECO:0000259" key="9">
    <source>
        <dbReference type="PROSITE" id="PS01124"/>
    </source>
</evidence>
<dbReference type="CDD" id="cd17536">
    <property type="entry name" value="REC_YesN-like"/>
    <property type="match status" value="1"/>
</dbReference>
<feature type="domain" description="HTH araC/xylS-type" evidence="9">
    <location>
        <begin position="415"/>
        <end position="513"/>
    </location>
</feature>
<dbReference type="PRINTS" id="PR00032">
    <property type="entry name" value="HTHARAC"/>
</dbReference>
<keyword evidence="2" id="KW-0963">Cytoplasm</keyword>
<evidence type="ECO:0000313" key="12">
    <source>
        <dbReference type="Proteomes" id="UP000307943"/>
    </source>
</evidence>
<evidence type="ECO:0000256" key="5">
    <source>
        <dbReference type="ARBA" id="ARBA00023015"/>
    </source>
</evidence>
<name>A0A5C4T246_9BACL</name>
<dbReference type="RefSeq" id="WP_139605427.1">
    <property type="nucleotide sequence ID" value="NZ_VDCQ01000048.1"/>
</dbReference>
<gene>
    <name evidence="11" type="ORF">FE784_27340</name>
</gene>
<evidence type="ECO:0000259" key="10">
    <source>
        <dbReference type="PROSITE" id="PS50110"/>
    </source>
</evidence>
<protein>
    <submittedName>
        <fullName evidence="11">Response regulator</fullName>
    </submittedName>
</protein>
<dbReference type="Pfam" id="PF00072">
    <property type="entry name" value="Response_reg"/>
    <property type="match status" value="1"/>
</dbReference>
<dbReference type="Proteomes" id="UP000307943">
    <property type="component" value="Unassembled WGS sequence"/>
</dbReference>
<reference evidence="11 12" key="1">
    <citation type="submission" date="2019-05" db="EMBL/GenBank/DDBJ databases">
        <title>We sequenced the genome of Paenibacillus hemerocallicola KCTC 33185 for further insight into its adaptation and study the phylogeny of Paenibacillus.</title>
        <authorList>
            <person name="Narsing Rao M.P."/>
        </authorList>
    </citation>
    <scope>NUCLEOTIDE SEQUENCE [LARGE SCALE GENOMIC DNA]</scope>
    <source>
        <strain evidence="11 12">KCTC 33185</strain>
    </source>
</reference>
<dbReference type="SMART" id="SM00342">
    <property type="entry name" value="HTH_ARAC"/>
    <property type="match status" value="1"/>
</dbReference>
<evidence type="ECO:0000256" key="8">
    <source>
        <dbReference type="PROSITE-ProRule" id="PRU00169"/>
    </source>
</evidence>
<proteinExistence type="predicted"/>
<evidence type="ECO:0000256" key="7">
    <source>
        <dbReference type="ARBA" id="ARBA00023163"/>
    </source>
</evidence>
<dbReference type="InterPro" id="IPR011006">
    <property type="entry name" value="CheY-like_superfamily"/>
</dbReference>
<dbReference type="InterPro" id="IPR018060">
    <property type="entry name" value="HTH_AraC"/>
</dbReference>
<dbReference type="SMART" id="SM00448">
    <property type="entry name" value="REC"/>
    <property type="match status" value="1"/>
</dbReference>
<dbReference type="PROSITE" id="PS00041">
    <property type="entry name" value="HTH_ARAC_FAMILY_1"/>
    <property type="match status" value="1"/>
</dbReference>
<accession>A0A5C4T246</accession>
<evidence type="ECO:0000313" key="11">
    <source>
        <dbReference type="EMBL" id="TNJ63121.1"/>
    </source>
</evidence>
<keyword evidence="4" id="KW-0902">Two-component regulatory system</keyword>
<dbReference type="GO" id="GO:0005737">
    <property type="term" value="C:cytoplasm"/>
    <property type="evidence" value="ECO:0007669"/>
    <property type="project" value="UniProtKB-SubCell"/>
</dbReference>
<dbReference type="Gene3D" id="1.10.10.60">
    <property type="entry name" value="Homeodomain-like"/>
    <property type="match status" value="2"/>
</dbReference>
<dbReference type="PANTHER" id="PTHR42713">
    <property type="entry name" value="HISTIDINE KINASE-RELATED"/>
    <property type="match status" value="1"/>
</dbReference>
<dbReference type="AlphaFoldDB" id="A0A5C4T246"/>
<dbReference type="InterPro" id="IPR018062">
    <property type="entry name" value="HTH_AraC-typ_CS"/>
</dbReference>
<dbReference type="GO" id="GO:0003700">
    <property type="term" value="F:DNA-binding transcription factor activity"/>
    <property type="evidence" value="ECO:0007669"/>
    <property type="project" value="InterPro"/>
</dbReference>
<dbReference type="SUPFAM" id="SSF46689">
    <property type="entry name" value="Homeodomain-like"/>
    <property type="match status" value="2"/>
</dbReference>
<dbReference type="PROSITE" id="PS50110">
    <property type="entry name" value="RESPONSE_REGULATORY"/>
    <property type="match status" value="1"/>
</dbReference>
<keyword evidence="7" id="KW-0804">Transcription</keyword>
<dbReference type="SUPFAM" id="SSF52172">
    <property type="entry name" value="CheY-like"/>
    <property type="match status" value="1"/>
</dbReference>
<keyword evidence="5" id="KW-0805">Transcription regulation</keyword>
<sequence>MNVLIVDDEPIIRIGLKSLVNWEENGFRLVGEASDGTEALEHIRREPVDIVITDIRMPKMDGLALMREVKSVKDDIGLLVLSCLDDFAYVKEAMKLGAHDYILKPTMEPDELLAILHTVRTKLDEERQTKRVLAEWREQIQQSSAFRIADWLRQNMQTGTGQERLEAELFPPGCGAFSIWIEGEPEALPPVDEWDIPHSRAAVKWSDRVWIVLCGYERGLSEKDRYDRMFGCAQSLFARMKETMAPEDDWFVCLGPVIPKLQDFGHALTFHKRQLHGRFYGTPERFVVGEPETAEDGPLPTGERNDFLRAVSNGNREAAFYWIDLLTESVKLHKPNVGKLRTFLSEMLGLAFEFARQHSAAPPAEEEVLASSLDRLRAIPHIDPLCLFVKETARRLWSKPLEDGMSKEPSNPFIKKAVRFMREQYSRNIGTVDIADHVKLSRSYLSDLFSKEMGESLIETLTRIRIEEAKRKLRNGEMKVYEIAEAVGFSDPKSFAKTFKRLVGCTPKEFESRDEDSSGSR</sequence>
<evidence type="ECO:0000256" key="6">
    <source>
        <dbReference type="ARBA" id="ARBA00023125"/>
    </source>
</evidence>
<dbReference type="InterPro" id="IPR020449">
    <property type="entry name" value="Tscrpt_reg_AraC-type_HTH"/>
</dbReference>
<evidence type="ECO:0000256" key="2">
    <source>
        <dbReference type="ARBA" id="ARBA00022490"/>
    </source>
</evidence>
<dbReference type="InterPro" id="IPR009057">
    <property type="entry name" value="Homeodomain-like_sf"/>
</dbReference>
<dbReference type="InterPro" id="IPR001789">
    <property type="entry name" value="Sig_transdc_resp-reg_receiver"/>
</dbReference>
<organism evidence="11 12">
    <name type="scientific">Paenibacillus hemerocallicola</name>
    <dbReference type="NCBI Taxonomy" id="1172614"/>
    <lineage>
        <taxon>Bacteria</taxon>
        <taxon>Bacillati</taxon>
        <taxon>Bacillota</taxon>
        <taxon>Bacilli</taxon>
        <taxon>Bacillales</taxon>
        <taxon>Paenibacillaceae</taxon>
        <taxon>Paenibacillus</taxon>
    </lineage>
</organism>